<evidence type="ECO:0000313" key="1">
    <source>
        <dbReference type="EMBL" id="GIQ70374.1"/>
    </source>
</evidence>
<name>A0A8J4H7G9_9BACL</name>
<reference evidence="1" key="1">
    <citation type="submission" date="2021-04" db="EMBL/GenBank/DDBJ databases">
        <title>Draft genome sequence of Xylanibacillus composti strain K13.</title>
        <authorList>
            <person name="Uke A."/>
            <person name="Chhe C."/>
            <person name="Baramee S."/>
            <person name="Kosugi A."/>
        </authorList>
    </citation>
    <scope>NUCLEOTIDE SEQUENCE</scope>
    <source>
        <strain evidence="1">K13</strain>
    </source>
</reference>
<evidence type="ECO:0000313" key="2">
    <source>
        <dbReference type="Proteomes" id="UP000677918"/>
    </source>
</evidence>
<organism evidence="1 2">
    <name type="scientific">Xylanibacillus composti</name>
    <dbReference type="NCBI Taxonomy" id="1572762"/>
    <lineage>
        <taxon>Bacteria</taxon>
        <taxon>Bacillati</taxon>
        <taxon>Bacillota</taxon>
        <taxon>Bacilli</taxon>
        <taxon>Bacillales</taxon>
        <taxon>Paenibacillaceae</taxon>
        <taxon>Xylanibacillus</taxon>
    </lineage>
</organism>
<dbReference type="Proteomes" id="UP000677918">
    <property type="component" value="Unassembled WGS sequence"/>
</dbReference>
<dbReference type="EMBL" id="BOVK01000046">
    <property type="protein sequence ID" value="GIQ70374.1"/>
    <property type="molecule type" value="Genomic_DNA"/>
</dbReference>
<accession>A0A8J4H7G9</accession>
<dbReference type="AlphaFoldDB" id="A0A8J4H7G9"/>
<comment type="caution">
    <text evidence="1">The sequence shown here is derived from an EMBL/GenBank/DDBJ whole genome shotgun (WGS) entry which is preliminary data.</text>
</comment>
<sequence>MRGDGAYDEKIMLVVQKGGQQLEPFRILLHDQDGSAQNHFPPSAHEFPVDRAGYIPTIMDERKGDNHAQTI</sequence>
<protein>
    <submittedName>
        <fullName evidence="1">Uncharacterized protein</fullName>
    </submittedName>
</protein>
<gene>
    <name evidence="1" type="ORF">XYCOK13_31980</name>
</gene>
<keyword evidence="2" id="KW-1185">Reference proteome</keyword>
<proteinExistence type="predicted"/>